<gene>
    <name evidence="4" type="ORF">JYZ213_LOCUS4001</name>
</gene>
<evidence type="ECO:0000313" key="5">
    <source>
        <dbReference type="Proteomes" id="UP000663845"/>
    </source>
</evidence>
<feature type="compositionally biased region" description="Polar residues" evidence="2">
    <location>
        <begin position="275"/>
        <end position="287"/>
    </location>
</feature>
<evidence type="ECO:0000256" key="2">
    <source>
        <dbReference type="SAM" id="MobiDB-lite"/>
    </source>
</evidence>
<feature type="compositionally biased region" description="Polar residues" evidence="2">
    <location>
        <begin position="475"/>
        <end position="486"/>
    </location>
</feature>
<feature type="coiled-coil region" evidence="1">
    <location>
        <begin position="681"/>
        <end position="712"/>
    </location>
</feature>
<feature type="region of interest" description="Disordered" evidence="2">
    <location>
        <begin position="1055"/>
        <end position="1109"/>
    </location>
</feature>
<protein>
    <submittedName>
        <fullName evidence="4">Uncharacterized protein</fullName>
    </submittedName>
</protein>
<feature type="compositionally biased region" description="Low complexity" evidence="2">
    <location>
        <begin position="124"/>
        <end position="138"/>
    </location>
</feature>
<dbReference type="AlphaFoldDB" id="A0A813R7N9"/>
<name>A0A813R7N9_9BILA</name>
<feature type="compositionally biased region" description="Polar residues" evidence="2">
    <location>
        <begin position="256"/>
        <end position="265"/>
    </location>
</feature>
<feature type="compositionally biased region" description="Polar residues" evidence="2">
    <location>
        <begin position="179"/>
        <end position="189"/>
    </location>
</feature>
<feature type="compositionally biased region" description="Polar residues" evidence="2">
    <location>
        <begin position="199"/>
        <end position="209"/>
    </location>
</feature>
<feature type="region of interest" description="Disordered" evidence="2">
    <location>
        <begin position="406"/>
        <end position="427"/>
    </location>
</feature>
<keyword evidence="3" id="KW-0732">Signal</keyword>
<feature type="region of interest" description="Disordered" evidence="2">
    <location>
        <begin position="449"/>
        <end position="486"/>
    </location>
</feature>
<feature type="region of interest" description="Disordered" evidence="2">
    <location>
        <begin position="1169"/>
        <end position="1230"/>
    </location>
</feature>
<feature type="signal peptide" evidence="3">
    <location>
        <begin position="1"/>
        <end position="19"/>
    </location>
</feature>
<feature type="region of interest" description="Disordered" evidence="2">
    <location>
        <begin position="256"/>
        <end position="288"/>
    </location>
</feature>
<sequence length="1230" mass="141357">MRLYNVLLPCFLLIYYGYCHDLNHVDPVIIKQSESSNSKTIETNNNDAIEGRFQTTPDLNKPLVYESNQPVNDQQIHHTIPAVDISSQNQAQVLSSNDATTPFTPVQAFTQQHSIETPSSSPTIQNIPISNDNSNINNAQTTDSTQQQKFKEDPLSIQKRSQQQHHQEQIQPISDHIPISSTTQQQQERVQPISDHIPVSSTTPRNEQVQPVYDHIPVSSTTPSNEQVQRVSDHIPVPSTAQQQEQVKPISDHIPVSSTAQQQERVQPISDHIPVSSTTPPNEQVQRASDHIPVSTAIPRNEQAQPVYDHIPVSSTTQQQEQVQRASDYIPVSSTTPPNEDSNLILDKEIENITTATPILMNDTTTHLPRIHENDEKELINNSFRNLPDVKSDHVSQVPLNSVHDTATVPNESHIPVTTPSPGLRSTLSHIHGHRRQVQIQSDDLIKKDASHSNDEHSQPSKLAEEQQHVETSQKLETNPNIENNNIKQTSEQILKANNDIDLPRQVRVHPPAPILNQQDTLNVLSTKEDSNLILDKEIENITTATPILMNDTTTHLPRIHENDEKELINNSQTYQYLNETELKPLTNKSRQICWQLPKKFDPSIELLENEIFRFINILPEFVQTIFFEPIDDREVLMNTVWLGSVGTMFVLISFFFLSMGTKRLKQSKSEKEVRARCQQLQQYNNQIDLERATFERQNQKLSDEIDELKNIPVRDTDEDIFALREECSRFHEDLKLVRIERDTLQQNIDYKQSLIQKHEYDMQRQVEIVASLNNDIAQLKQELEKERVTVGRLQSTDLTLERFEKTQEVIQELKSEITQLKQEKFAQKDQLHEIQDHANQLDIENNQLTIRMKQLKVLLEQREQTIKHIQEKITDEEPQEFEELLSIIKENSSNNNQQLLSTIDNDCEKSNQHIRDLHKEVDEKTAQIKEFDVLLKQERDRCREIETKLKVVLELRERDAHLHIRQLGQTDAELRKARTDTERVRILQQQLELKQQQLDDVQKVLSIEQIKFNDECSKLQHETHERWVELKRLTRELELSKQECEGLRKQITKYANSERSSQEKSMIKPVPQHYGNNETNGNSPNSYQPGDKPIDHQRNDSGTLSPVDMFMSRPPPPFMGFPRPPFFPPSFMSGPPPNAFIMHPRFPMPTTSPHGMISPLSHLMINSNDTNNSEITDSSNVTPNSTSYETHSNGGILSPVPENEKKVKTKKTKKSTKKKTETSIGKEDV</sequence>
<feature type="region of interest" description="Disordered" evidence="2">
    <location>
        <begin position="314"/>
        <end position="342"/>
    </location>
</feature>
<feature type="compositionally biased region" description="Polar residues" evidence="2">
    <location>
        <begin position="139"/>
        <end position="148"/>
    </location>
</feature>
<comment type="caution">
    <text evidence="4">The sequence shown here is derived from an EMBL/GenBank/DDBJ whole genome shotgun (WGS) entry which is preliminary data.</text>
</comment>
<feature type="chain" id="PRO_5032845066" evidence="3">
    <location>
        <begin position="20"/>
        <end position="1230"/>
    </location>
</feature>
<dbReference type="EMBL" id="CAJNOG010000022">
    <property type="protein sequence ID" value="CAF0777919.1"/>
    <property type="molecule type" value="Genomic_DNA"/>
</dbReference>
<feature type="compositionally biased region" description="Basic and acidic residues" evidence="2">
    <location>
        <begin position="1219"/>
        <end position="1230"/>
    </location>
</feature>
<feature type="coiled-coil region" evidence="1">
    <location>
        <begin position="763"/>
        <end position="873"/>
    </location>
</feature>
<keyword evidence="1" id="KW-0175">Coiled coil</keyword>
<evidence type="ECO:0000256" key="1">
    <source>
        <dbReference type="SAM" id="Coils"/>
    </source>
</evidence>
<feature type="compositionally biased region" description="Polar residues" evidence="2">
    <location>
        <begin position="332"/>
        <end position="342"/>
    </location>
</feature>
<proteinExistence type="predicted"/>
<feature type="compositionally biased region" description="Polar residues" evidence="2">
    <location>
        <begin position="111"/>
        <end position="123"/>
    </location>
</feature>
<feature type="compositionally biased region" description="Polar residues" evidence="2">
    <location>
        <begin position="1169"/>
        <end position="1196"/>
    </location>
</feature>
<feature type="compositionally biased region" description="Basic residues" evidence="2">
    <location>
        <begin position="1208"/>
        <end position="1218"/>
    </location>
</feature>
<evidence type="ECO:0000256" key="3">
    <source>
        <dbReference type="SAM" id="SignalP"/>
    </source>
</evidence>
<reference evidence="4" key="1">
    <citation type="submission" date="2021-02" db="EMBL/GenBank/DDBJ databases">
        <authorList>
            <person name="Nowell W R."/>
        </authorList>
    </citation>
    <scope>NUCLEOTIDE SEQUENCE</scope>
</reference>
<feature type="compositionally biased region" description="Polar residues" evidence="2">
    <location>
        <begin position="1075"/>
        <end position="1089"/>
    </location>
</feature>
<feature type="region of interest" description="Disordered" evidence="2">
    <location>
        <begin position="111"/>
        <end position="226"/>
    </location>
</feature>
<feature type="compositionally biased region" description="Basic and acidic residues" evidence="2">
    <location>
        <begin position="449"/>
        <end position="474"/>
    </location>
</feature>
<evidence type="ECO:0000313" key="4">
    <source>
        <dbReference type="EMBL" id="CAF0777919.1"/>
    </source>
</evidence>
<accession>A0A813R7N9</accession>
<feature type="compositionally biased region" description="Low complexity" evidence="2">
    <location>
        <begin position="314"/>
        <end position="324"/>
    </location>
</feature>
<organism evidence="4 5">
    <name type="scientific">Adineta steineri</name>
    <dbReference type="NCBI Taxonomy" id="433720"/>
    <lineage>
        <taxon>Eukaryota</taxon>
        <taxon>Metazoa</taxon>
        <taxon>Spiralia</taxon>
        <taxon>Gnathifera</taxon>
        <taxon>Rotifera</taxon>
        <taxon>Eurotatoria</taxon>
        <taxon>Bdelloidea</taxon>
        <taxon>Adinetida</taxon>
        <taxon>Adinetidae</taxon>
        <taxon>Adineta</taxon>
    </lineage>
</organism>
<dbReference type="Proteomes" id="UP000663845">
    <property type="component" value="Unassembled WGS sequence"/>
</dbReference>